<dbReference type="STRING" id="580166.AUP43_05230"/>
<dbReference type="Gene3D" id="3.90.550.10">
    <property type="entry name" value="Spore Coat Polysaccharide Biosynthesis Protein SpsA, Chain A"/>
    <property type="match status" value="1"/>
</dbReference>
<accession>A0A154WFD3</accession>
<dbReference type="InterPro" id="IPR050793">
    <property type="entry name" value="CMP-NeuNAc_synthase"/>
</dbReference>
<name>A0A154WFD3_9PROT</name>
<dbReference type="PANTHER" id="PTHR21485">
    <property type="entry name" value="HAD SUPERFAMILY MEMBERS CMAS AND KDSC"/>
    <property type="match status" value="1"/>
</dbReference>
<dbReference type="Pfam" id="PF02348">
    <property type="entry name" value="CTP_transf_3"/>
    <property type="match status" value="1"/>
</dbReference>
<reference evidence="1 2" key="1">
    <citation type="submission" date="2015-12" db="EMBL/GenBank/DDBJ databases">
        <title>Genome sequence of Oceanibaculum pacificum MCCC 1A02656.</title>
        <authorList>
            <person name="Lu L."/>
            <person name="Lai Q."/>
            <person name="Shao Z."/>
            <person name="Qian P."/>
        </authorList>
    </citation>
    <scope>NUCLEOTIDE SEQUENCE [LARGE SCALE GENOMIC DNA]</scope>
    <source>
        <strain evidence="1 2">MCCC 1A02656</strain>
    </source>
</reference>
<dbReference type="AlphaFoldDB" id="A0A154WFD3"/>
<evidence type="ECO:0008006" key="3">
    <source>
        <dbReference type="Google" id="ProtNLM"/>
    </source>
</evidence>
<keyword evidence="2" id="KW-1185">Reference proteome</keyword>
<sequence>MTGLCVISARGGSRGVPGKNIRPLLGRPMIAWSVEQALATPEIDRVVVSTDSEEIAAAARAAGAETPFTRPPELATSEAGKFAVFQHALAACEDHYGEEYEFFLDLDCTNPLRDTADISAAIAQFRARRPYGVDGVFAICEARKNPYFNMVEPDATGALKLSKTLPGTVVRRQDAPPVYEHVASIYIMTPDYVRQAGYLLDGHMEGYDIGPEKSFDVDSELDFAIIEFLMKRKLGIAP</sequence>
<evidence type="ECO:0000313" key="1">
    <source>
        <dbReference type="EMBL" id="KZD12209.1"/>
    </source>
</evidence>
<organism evidence="1 2">
    <name type="scientific">Oceanibaculum pacificum</name>
    <dbReference type="NCBI Taxonomy" id="580166"/>
    <lineage>
        <taxon>Bacteria</taxon>
        <taxon>Pseudomonadati</taxon>
        <taxon>Pseudomonadota</taxon>
        <taxon>Alphaproteobacteria</taxon>
        <taxon>Rhodospirillales</taxon>
        <taxon>Oceanibaculaceae</taxon>
        <taxon>Oceanibaculum</taxon>
    </lineage>
</organism>
<dbReference type="OrthoDB" id="9805604at2"/>
<proteinExistence type="predicted"/>
<dbReference type="InterPro" id="IPR029044">
    <property type="entry name" value="Nucleotide-diphossugar_trans"/>
</dbReference>
<dbReference type="Proteomes" id="UP000076400">
    <property type="component" value="Unassembled WGS sequence"/>
</dbReference>
<dbReference type="CDD" id="cd02513">
    <property type="entry name" value="CMP-NeuAc_Synthase"/>
    <property type="match status" value="1"/>
</dbReference>
<dbReference type="GO" id="GO:0008781">
    <property type="term" value="F:N-acylneuraminate cytidylyltransferase activity"/>
    <property type="evidence" value="ECO:0007669"/>
    <property type="project" value="TreeGrafter"/>
</dbReference>
<dbReference type="SUPFAM" id="SSF53448">
    <property type="entry name" value="Nucleotide-diphospho-sugar transferases"/>
    <property type="match status" value="1"/>
</dbReference>
<dbReference type="InterPro" id="IPR003329">
    <property type="entry name" value="Cytidylyl_trans"/>
</dbReference>
<dbReference type="PANTHER" id="PTHR21485:SF6">
    <property type="entry name" value="N-ACYLNEURAMINATE CYTIDYLYLTRANSFERASE-RELATED"/>
    <property type="match status" value="1"/>
</dbReference>
<comment type="caution">
    <text evidence="1">The sequence shown here is derived from an EMBL/GenBank/DDBJ whole genome shotgun (WGS) entry which is preliminary data.</text>
</comment>
<gene>
    <name evidence="1" type="ORF">AUP43_05230</name>
</gene>
<dbReference type="EMBL" id="LPXN01000046">
    <property type="protein sequence ID" value="KZD12209.1"/>
    <property type="molecule type" value="Genomic_DNA"/>
</dbReference>
<evidence type="ECO:0000313" key="2">
    <source>
        <dbReference type="Proteomes" id="UP000076400"/>
    </source>
</evidence>
<protein>
    <recommendedName>
        <fullName evidence="3">Flagellar modification protein B</fullName>
    </recommendedName>
</protein>